<keyword evidence="2" id="KW-1185">Reference proteome</keyword>
<evidence type="ECO:0000313" key="2">
    <source>
        <dbReference type="Proteomes" id="UP001239111"/>
    </source>
</evidence>
<evidence type="ECO:0000313" key="1">
    <source>
        <dbReference type="EMBL" id="KAJ8671036.1"/>
    </source>
</evidence>
<proteinExistence type="predicted"/>
<gene>
    <name evidence="1" type="ORF">QAD02_002295</name>
</gene>
<organism evidence="1 2">
    <name type="scientific">Eretmocerus hayati</name>
    <dbReference type="NCBI Taxonomy" id="131215"/>
    <lineage>
        <taxon>Eukaryota</taxon>
        <taxon>Metazoa</taxon>
        <taxon>Ecdysozoa</taxon>
        <taxon>Arthropoda</taxon>
        <taxon>Hexapoda</taxon>
        <taxon>Insecta</taxon>
        <taxon>Pterygota</taxon>
        <taxon>Neoptera</taxon>
        <taxon>Endopterygota</taxon>
        <taxon>Hymenoptera</taxon>
        <taxon>Apocrita</taxon>
        <taxon>Proctotrupomorpha</taxon>
        <taxon>Chalcidoidea</taxon>
        <taxon>Aphelinidae</taxon>
        <taxon>Aphelininae</taxon>
        <taxon>Eretmocerus</taxon>
    </lineage>
</organism>
<protein>
    <submittedName>
        <fullName evidence="1">Uncharacterized protein</fullName>
    </submittedName>
</protein>
<sequence length="167" mass="20035">MLPSNSANIENAVVSVEYLNDLENLELRYIEVFGFEDEKNDIERDLAAVDKLRRAALMQALPEKLTMQMAMRCEKYAWPFSWDGPYFVRVEILCWREHYRIYRDRTLLKYDPLHPRFGKQFKGDFTIKPHRSPIYHLIYIGAGTWEFIYKNEIRSEQRKRCAVSKYV</sequence>
<dbReference type="Proteomes" id="UP001239111">
    <property type="component" value="Chromosome 3"/>
</dbReference>
<accession>A0ACC2NK78</accession>
<comment type="caution">
    <text evidence="1">The sequence shown here is derived from an EMBL/GenBank/DDBJ whole genome shotgun (WGS) entry which is preliminary data.</text>
</comment>
<name>A0ACC2NK78_9HYME</name>
<dbReference type="EMBL" id="CM056743">
    <property type="protein sequence ID" value="KAJ8671036.1"/>
    <property type="molecule type" value="Genomic_DNA"/>
</dbReference>
<reference evidence="1" key="1">
    <citation type="submission" date="2023-04" db="EMBL/GenBank/DDBJ databases">
        <title>A chromosome-level genome assembly of the parasitoid wasp Eretmocerus hayati.</title>
        <authorList>
            <person name="Zhong Y."/>
            <person name="Liu S."/>
            <person name="Liu Y."/>
        </authorList>
    </citation>
    <scope>NUCLEOTIDE SEQUENCE</scope>
    <source>
        <strain evidence="1">ZJU_SS_LIU_2023</strain>
    </source>
</reference>